<sequence length="215" mass="23919">MEHDVDSGLWTQFNQTPGKPRERVELALRIRGKPGTWLHEALLARGMEGITSYSTVHRYLTGAVENPPMGFWEESAAVLGFRAGWFILGEGEPTEEGEQRRMAPRSQERDDAIDAAIASGFPYLNELRGLGRTAVREAHVELVRRAELQLRVSGAGYDPSRLRLQIARELGRALSEPLGMSHRAGGVPERLSDRQIHDYTVLMVQAILATLPAEP</sequence>
<evidence type="ECO:0000313" key="1">
    <source>
        <dbReference type="EMBL" id="CAA9324748.1"/>
    </source>
</evidence>
<proteinExistence type="predicted"/>
<protein>
    <submittedName>
        <fullName evidence="1">Uncharacterized protein</fullName>
    </submittedName>
</protein>
<organism evidence="1">
    <name type="scientific">uncultured Gemmatimonadota bacterium</name>
    <dbReference type="NCBI Taxonomy" id="203437"/>
    <lineage>
        <taxon>Bacteria</taxon>
        <taxon>Pseudomonadati</taxon>
        <taxon>Gemmatimonadota</taxon>
        <taxon>environmental samples</taxon>
    </lineage>
</organism>
<gene>
    <name evidence="1" type="ORF">AVDCRST_MAG68-2016</name>
</gene>
<reference evidence="1" key="1">
    <citation type="submission" date="2020-02" db="EMBL/GenBank/DDBJ databases">
        <authorList>
            <person name="Meier V. D."/>
        </authorList>
    </citation>
    <scope>NUCLEOTIDE SEQUENCE</scope>
    <source>
        <strain evidence="1">AVDCRST_MAG68</strain>
    </source>
</reference>
<dbReference type="EMBL" id="CADCTW010000099">
    <property type="protein sequence ID" value="CAA9324748.1"/>
    <property type="molecule type" value="Genomic_DNA"/>
</dbReference>
<accession>A0A6J4L9E8</accession>
<dbReference type="AlphaFoldDB" id="A0A6J4L9E8"/>
<name>A0A6J4L9E8_9BACT</name>